<gene>
    <name evidence="1" type="ORF">PsorP6_000779</name>
</gene>
<reference evidence="1 2" key="1">
    <citation type="journal article" date="2022" name="bioRxiv">
        <title>The genome of the oomycete Peronosclerospora sorghi, a cosmopolitan pathogen of maize and sorghum, is inflated with dispersed pseudogenes.</title>
        <authorList>
            <person name="Fletcher K."/>
            <person name="Martin F."/>
            <person name="Isakeit T."/>
            <person name="Cavanaugh K."/>
            <person name="Magill C."/>
            <person name="Michelmore R."/>
        </authorList>
    </citation>
    <scope>NUCLEOTIDE SEQUENCE [LARGE SCALE GENOMIC DNA]</scope>
    <source>
        <strain evidence="1">P6</strain>
    </source>
</reference>
<organism evidence="1 2">
    <name type="scientific">Peronosclerospora sorghi</name>
    <dbReference type="NCBI Taxonomy" id="230839"/>
    <lineage>
        <taxon>Eukaryota</taxon>
        <taxon>Sar</taxon>
        <taxon>Stramenopiles</taxon>
        <taxon>Oomycota</taxon>
        <taxon>Peronosporomycetes</taxon>
        <taxon>Peronosporales</taxon>
        <taxon>Peronosporaceae</taxon>
        <taxon>Peronosclerospora</taxon>
    </lineage>
</organism>
<accession>A0ACC0WUK8</accession>
<name>A0ACC0WUK8_9STRA</name>
<evidence type="ECO:0000313" key="2">
    <source>
        <dbReference type="Proteomes" id="UP001163321"/>
    </source>
</evidence>
<proteinExistence type="predicted"/>
<sequence length="206" mass="23186">MNICALGFLTQVFFIQLRNLLFNVQDLIVADDLNSVQNPILDRFGGKCQRKAPALAPFQQSFQQSLVSLIEMWKLLFVFAADICRYLVQKRFASWRRPVLLFLRPLKKLVYFVHKAIIMYPSESAPDADLNSGMPLSTIGPAVNLLEPPSGTTTNTWIWSVEGGDILFLLNSQCCNVLVAFILFFVSVVIFIHSFSIFPSSRSCAS</sequence>
<dbReference type="Proteomes" id="UP001163321">
    <property type="component" value="Chromosome 1"/>
</dbReference>
<comment type="caution">
    <text evidence="1">The sequence shown here is derived from an EMBL/GenBank/DDBJ whole genome shotgun (WGS) entry which is preliminary data.</text>
</comment>
<keyword evidence="2" id="KW-1185">Reference proteome</keyword>
<protein>
    <submittedName>
        <fullName evidence="1">Uncharacterized protein</fullName>
    </submittedName>
</protein>
<dbReference type="EMBL" id="CM047580">
    <property type="protein sequence ID" value="KAI9921646.1"/>
    <property type="molecule type" value="Genomic_DNA"/>
</dbReference>
<evidence type="ECO:0000313" key="1">
    <source>
        <dbReference type="EMBL" id="KAI9921646.1"/>
    </source>
</evidence>